<keyword evidence="4 7" id="KW-1133">Transmembrane helix</keyword>
<dbReference type="Proteomes" id="UP001238603">
    <property type="component" value="Unassembled WGS sequence"/>
</dbReference>
<feature type="transmembrane region" description="Helical" evidence="7">
    <location>
        <begin position="162"/>
        <end position="183"/>
    </location>
</feature>
<gene>
    <name evidence="8" type="ORF">QRD43_00585</name>
</gene>
<feature type="region of interest" description="Disordered" evidence="6">
    <location>
        <begin position="1"/>
        <end position="49"/>
    </location>
</feature>
<evidence type="ECO:0000313" key="9">
    <source>
        <dbReference type="Proteomes" id="UP001238603"/>
    </source>
</evidence>
<evidence type="ECO:0000256" key="2">
    <source>
        <dbReference type="ARBA" id="ARBA00022475"/>
    </source>
</evidence>
<dbReference type="EMBL" id="JASVDS010000001">
    <property type="protein sequence ID" value="MDL5030384.1"/>
    <property type="molecule type" value="Genomic_DNA"/>
</dbReference>
<proteinExistence type="predicted"/>
<dbReference type="InterPro" id="IPR005598">
    <property type="entry name" value="ATP_synth_I"/>
</dbReference>
<keyword evidence="9" id="KW-1185">Reference proteome</keyword>
<evidence type="ECO:0000313" key="8">
    <source>
        <dbReference type="EMBL" id="MDL5030384.1"/>
    </source>
</evidence>
<keyword evidence="5 7" id="KW-0472">Membrane</keyword>
<dbReference type="RefSeq" id="WP_285980522.1">
    <property type="nucleotide sequence ID" value="NZ_JASVDS010000001.1"/>
</dbReference>
<feature type="transmembrane region" description="Helical" evidence="7">
    <location>
        <begin position="132"/>
        <end position="156"/>
    </location>
</feature>
<protein>
    <submittedName>
        <fullName evidence="8">ATP synthase subunit I</fullName>
    </submittedName>
</protein>
<evidence type="ECO:0000256" key="4">
    <source>
        <dbReference type="ARBA" id="ARBA00022989"/>
    </source>
</evidence>
<keyword evidence="3 7" id="KW-0812">Transmembrane</keyword>
<keyword evidence="2" id="KW-1003">Cell membrane</keyword>
<dbReference type="Pfam" id="PF03899">
    <property type="entry name" value="ATP-synt_I"/>
    <property type="match status" value="1"/>
</dbReference>
<reference evidence="8 9" key="1">
    <citation type="submission" date="2023-06" db="EMBL/GenBank/DDBJ databases">
        <title>Pelomonas sp. APW6 16S ribosomal RNA gene genome sequencing and assembly.</title>
        <authorList>
            <person name="Woo H."/>
        </authorList>
    </citation>
    <scope>NUCLEOTIDE SEQUENCE [LARGE SCALE GENOMIC DNA]</scope>
    <source>
        <strain evidence="8 9">APW6</strain>
    </source>
</reference>
<name>A0ABT7LD65_9BURK</name>
<comment type="subcellular location">
    <subcellularLocation>
        <location evidence="1">Cell membrane</location>
        <topology evidence="1">Multi-pass membrane protein</topology>
    </subcellularLocation>
</comment>
<evidence type="ECO:0000256" key="3">
    <source>
        <dbReference type="ARBA" id="ARBA00022692"/>
    </source>
</evidence>
<evidence type="ECO:0000256" key="5">
    <source>
        <dbReference type="ARBA" id="ARBA00023136"/>
    </source>
</evidence>
<evidence type="ECO:0000256" key="6">
    <source>
        <dbReference type="SAM" id="MobiDB-lite"/>
    </source>
</evidence>
<evidence type="ECO:0000256" key="1">
    <source>
        <dbReference type="ARBA" id="ARBA00004651"/>
    </source>
</evidence>
<organism evidence="8 9">
    <name type="scientific">Roseateles subflavus</name>
    <dbReference type="NCBI Taxonomy" id="3053353"/>
    <lineage>
        <taxon>Bacteria</taxon>
        <taxon>Pseudomonadati</taxon>
        <taxon>Pseudomonadota</taxon>
        <taxon>Betaproteobacteria</taxon>
        <taxon>Burkholderiales</taxon>
        <taxon>Sphaerotilaceae</taxon>
        <taxon>Roseateles</taxon>
    </lineage>
</organism>
<feature type="compositionally biased region" description="Low complexity" evidence="6">
    <location>
        <begin position="19"/>
        <end position="35"/>
    </location>
</feature>
<comment type="caution">
    <text evidence="8">The sequence shown here is derived from an EMBL/GenBank/DDBJ whole genome shotgun (WGS) entry which is preliminary data.</text>
</comment>
<accession>A0ABT7LD65</accession>
<feature type="transmembrane region" description="Helical" evidence="7">
    <location>
        <begin position="101"/>
        <end position="120"/>
    </location>
</feature>
<evidence type="ECO:0000256" key="7">
    <source>
        <dbReference type="SAM" id="Phobius"/>
    </source>
</evidence>
<sequence>MSSEPHDAAPADNAEVTHAAAPAVPQAAPQAPVAPTGARPDPWDEAGEDDFKAREPLTPEEAAAWRAGHRATSPWRVVWFQAVAAVLMVALWTFFGSARHGYSALFGALAVVGPNALMAWGTTRRPAAMAGAALLSLMVWELIKILLVAVILLAVIKGVPDLRWPALLLTMVVCLKVYWLVLLRWGRNKN</sequence>
<feature type="transmembrane region" description="Helical" evidence="7">
    <location>
        <begin position="77"/>
        <end position="95"/>
    </location>
</feature>